<evidence type="ECO:0000313" key="11">
    <source>
        <dbReference type="EMBL" id="QGZ34693.1"/>
    </source>
</evidence>
<evidence type="ECO:0000256" key="3">
    <source>
        <dbReference type="ARBA" id="ARBA00022475"/>
    </source>
</evidence>
<evidence type="ECO:0000256" key="7">
    <source>
        <dbReference type="ARBA" id="ARBA00023136"/>
    </source>
</evidence>
<comment type="similarity">
    <text evidence="8 9">Belongs to the TRAP transporter small permease family.</text>
</comment>
<keyword evidence="7 9" id="KW-0472">Membrane</keyword>
<dbReference type="Proteomes" id="UP000435648">
    <property type="component" value="Chromosome"/>
</dbReference>
<dbReference type="RefSeq" id="WP_158193658.1">
    <property type="nucleotide sequence ID" value="NZ_CP046908.1"/>
</dbReference>
<comment type="subunit">
    <text evidence="9">The complex comprises the extracytoplasmic solute receptor protein and the two transmembrane proteins.</text>
</comment>
<accession>A0A857C6Z1</accession>
<dbReference type="OrthoDB" id="6385730at2"/>
<name>A0A857C6Z1_9HYPH</name>
<dbReference type="PANTHER" id="PTHR35011">
    <property type="entry name" value="2,3-DIKETO-L-GULONATE TRAP TRANSPORTER SMALL PERMEASE PROTEIN YIAM"/>
    <property type="match status" value="1"/>
</dbReference>
<keyword evidence="2 9" id="KW-0813">Transport</keyword>
<proteinExistence type="inferred from homology"/>
<feature type="transmembrane region" description="Helical" evidence="9">
    <location>
        <begin position="90"/>
        <end position="113"/>
    </location>
</feature>
<dbReference type="InterPro" id="IPR007387">
    <property type="entry name" value="TRAP_DctQ"/>
</dbReference>
<keyword evidence="6 9" id="KW-1133">Transmembrane helix</keyword>
<feature type="transmembrane region" description="Helical" evidence="9">
    <location>
        <begin position="51"/>
        <end position="69"/>
    </location>
</feature>
<evidence type="ECO:0000256" key="4">
    <source>
        <dbReference type="ARBA" id="ARBA00022519"/>
    </source>
</evidence>
<dbReference type="KEGG" id="siw:GH266_09290"/>
<keyword evidence="5 9" id="KW-0812">Transmembrane</keyword>
<dbReference type="Pfam" id="PF04290">
    <property type="entry name" value="DctQ"/>
    <property type="match status" value="1"/>
</dbReference>
<feature type="transmembrane region" description="Helical" evidence="9">
    <location>
        <begin position="12"/>
        <end position="31"/>
    </location>
</feature>
<gene>
    <name evidence="11" type="ORF">GH266_09290</name>
</gene>
<evidence type="ECO:0000256" key="1">
    <source>
        <dbReference type="ARBA" id="ARBA00004429"/>
    </source>
</evidence>
<comment type="function">
    <text evidence="9">Part of the tripartite ATP-independent periplasmic (TRAP) transport system.</text>
</comment>
<evidence type="ECO:0000256" key="5">
    <source>
        <dbReference type="ARBA" id="ARBA00022692"/>
    </source>
</evidence>
<dbReference type="AlphaFoldDB" id="A0A857C6Z1"/>
<dbReference type="EMBL" id="CP046908">
    <property type="protein sequence ID" value="QGZ34693.1"/>
    <property type="molecule type" value="Genomic_DNA"/>
</dbReference>
<dbReference type="PANTHER" id="PTHR35011:SF10">
    <property type="entry name" value="TRAP TRANSPORTER SMALL PERMEASE PROTEIN"/>
    <property type="match status" value="1"/>
</dbReference>
<keyword evidence="3" id="KW-1003">Cell membrane</keyword>
<evidence type="ECO:0000256" key="8">
    <source>
        <dbReference type="ARBA" id="ARBA00038436"/>
    </source>
</evidence>
<evidence type="ECO:0000256" key="6">
    <source>
        <dbReference type="ARBA" id="ARBA00022989"/>
    </source>
</evidence>
<reference evidence="11 12" key="1">
    <citation type="submission" date="2019-12" db="EMBL/GenBank/DDBJ databases">
        <title>The genome of Stappia indica PHM037.</title>
        <authorList>
            <person name="Kacar D."/>
            <person name="Galan B."/>
            <person name="Canedo L."/>
            <person name="Rodriguez P."/>
            <person name="de la Calle F."/>
            <person name="Garcia J.L."/>
        </authorList>
    </citation>
    <scope>NUCLEOTIDE SEQUENCE [LARGE SCALE GENOMIC DNA]</scope>
    <source>
        <strain evidence="11 12">PHM037</strain>
    </source>
</reference>
<feature type="transmembrane region" description="Helical" evidence="9">
    <location>
        <begin position="133"/>
        <end position="152"/>
    </location>
</feature>
<evidence type="ECO:0000256" key="2">
    <source>
        <dbReference type="ARBA" id="ARBA00022448"/>
    </source>
</evidence>
<evidence type="ECO:0000256" key="9">
    <source>
        <dbReference type="RuleBase" id="RU369079"/>
    </source>
</evidence>
<dbReference type="GO" id="GO:0015740">
    <property type="term" value="P:C4-dicarboxylate transport"/>
    <property type="evidence" value="ECO:0007669"/>
    <property type="project" value="TreeGrafter"/>
</dbReference>
<sequence length="173" mass="18485">MTGSSLRWIDRAHIALGSVSGLCILAIMAIVTPDVIARKTVSYTIPGAAELNTLLLVTLIYLGLAAAEAKRAHFVVTLLTDSLTPRYRRIAAILSTLVSLGYVGFLAWLTTLAASKSFLSGETTFGVVSFPVWPSRIAVAVGLSLLTLQLFVELIRLLGGHPAHVQDREGTVQ</sequence>
<comment type="subcellular location">
    <subcellularLocation>
        <location evidence="1 9">Cell inner membrane</location>
        <topology evidence="1 9">Multi-pass membrane protein</topology>
    </subcellularLocation>
</comment>
<dbReference type="GO" id="GO:0005886">
    <property type="term" value="C:plasma membrane"/>
    <property type="evidence" value="ECO:0007669"/>
    <property type="project" value="UniProtKB-SubCell"/>
</dbReference>
<feature type="domain" description="Tripartite ATP-independent periplasmic transporters DctQ component" evidence="10">
    <location>
        <begin position="27"/>
        <end position="158"/>
    </location>
</feature>
<organism evidence="11 12">
    <name type="scientific">Stappia indica</name>
    <dbReference type="NCBI Taxonomy" id="538381"/>
    <lineage>
        <taxon>Bacteria</taxon>
        <taxon>Pseudomonadati</taxon>
        <taxon>Pseudomonadota</taxon>
        <taxon>Alphaproteobacteria</taxon>
        <taxon>Hyphomicrobiales</taxon>
        <taxon>Stappiaceae</taxon>
        <taxon>Stappia</taxon>
    </lineage>
</organism>
<dbReference type="GO" id="GO:0022857">
    <property type="term" value="F:transmembrane transporter activity"/>
    <property type="evidence" value="ECO:0007669"/>
    <property type="project" value="UniProtKB-UniRule"/>
</dbReference>
<evidence type="ECO:0000259" key="10">
    <source>
        <dbReference type="Pfam" id="PF04290"/>
    </source>
</evidence>
<evidence type="ECO:0000313" key="12">
    <source>
        <dbReference type="Proteomes" id="UP000435648"/>
    </source>
</evidence>
<dbReference type="InterPro" id="IPR055348">
    <property type="entry name" value="DctQ"/>
</dbReference>
<keyword evidence="4 9" id="KW-0997">Cell inner membrane</keyword>
<protein>
    <recommendedName>
        <fullName evidence="9">TRAP transporter small permease protein</fullName>
    </recommendedName>
</protein>